<dbReference type="AlphaFoldDB" id="A0A5A7NAF1"/>
<reference evidence="1 2" key="1">
    <citation type="submission" date="2019-09" db="EMBL/GenBank/DDBJ databases">
        <title>NBRP : Genome information of microbial organism related human and environment.</title>
        <authorList>
            <person name="Hattori M."/>
            <person name="Oshima K."/>
            <person name="Inaba H."/>
            <person name="Suda W."/>
            <person name="Sakamoto M."/>
            <person name="Iino T."/>
            <person name="Kitahara M."/>
            <person name="Oshida Y."/>
            <person name="Iida T."/>
            <person name="Kudo T."/>
            <person name="Itoh T."/>
            <person name="Ohkuma M."/>
        </authorList>
    </citation>
    <scope>NUCLEOTIDE SEQUENCE [LARGE SCALE GENOMIC DNA]</scope>
    <source>
        <strain evidence="1 2">Q-1</strain>
    </source>
</reference>
<keyword evidence="2" id="KW-1185">Reference proteome</keyword>
<dbReference type="Proteomes" id="UP000324996">
    <property type="component" value="Unassembled WGS sequence"/>
</dbReference>
<organism evidence="1 2">
    <name type="scientific">Iodidimonas nitroreducens</name>
    <dbReference type="NCBI Taxonomy" id="1236968"/>
    <lineage>
        <taxon>Bacteria</taxon>
        <taxon>Pseudomonadati</taxon>
        <taxon>Pseudomonadota</taxon>
        <taxon>Alphaproteobacteria</taxon>
        <taxon>Iodidimonadales</taxon>
        <taxon>Iodidimonadaceae</taxon>
        <taxon>Iodidimonas</taxon>
    </lineage>
</organism>
<evidence type="ECO:0000313" key="2">
    <source>
        <dbReference type="Proteomes" id="UP000324996"/>
    </source>
</evidence>
<dbReference type="EMBL" id="BKCN01000019">
    <property type="protein sequence ID" value="GER05212.1"/>
    <property type="molecule type" value="Genomic_DNA"/>
</dbReference>
<gene>
    <name evidence="1" type="ORF">JCM17846_28940</name>
</gene>
<evidence type="ECO:0000313" key="1">
    <source>
        <dbReference type="EMBL" id="GER05212.1"/>
    </source>
</evidence>
<accession>A0A5A7NAF1</accession>
<protein>
    <submittedName>
        <fullName evidence="1">Uncharacterized protein</fullName>
    </submittedName>
</protein>
<dbReference type="RefSeq" id="WP_161760613.1">
    <property type="nucleotide sequence ID" value="NZ_BKCN01000019.1"/>
</dbReference>
<sequence length="58" mass="6073">MTDANQIYMATMLAQAIGKTVGHALALGLDPNMAIDALQCVAKGVHEGSYKPTKGELN</sequence>
<name>A0A5A7NAF1_9PROT</name>
<comment type="caution">
    <text evidence="1">The sequence shown here is derived from an EMBL/GenBank/DDBJ whole genome shotgun (WGS) entry which is preliminary data.</text>
</comment>
<proteinExistence type="predicted"/>